<dbReference type="GO" id="GO:0030288">
    <property type="term" value="C:outer membrane-bounded periplasmic space"/>
    <property type="evidence" value="ECO:0007669"/>
    <property type="project" value="InterPro"/>
</dbReference>
<proteinExistence type="predicted"/>
<feature type="region of interest" description="Disordered" evidence="1">
    <location>
        <begin position="37"/>
        <end position="57"/>
    </location>
</feature>
<comment type="caution">
    <text evidence="2">The sequence shown here is derived from an EMBL/GenBank/DDBJ whole genome shotgun (WGS) entry which is preliminary data.</text>
</comment>
<sequence length="353" mass="36276">MNAIRKTAAVLAAAASFPLAGGALAFDTGYQQGSADASGQVTGAAGTNGSQNAAPTLEHCDRPFGKIAVYEPQDAFQRALMSYRLPSPTGLLRLMIQQSNCFIVVERGVAMKNIMQERRLSEGGLTRAGSNMGGGQMASADFVLTPEVVFSDNNAGGVGGGIVSSIGGLFGPLGRVAGAIAGGVRFKQAQTTLILADTRSGVQVAAAQGSSEKTDWALGGILGGAGGAIGLGTYESTAEGKVVASAFLNAYNNVVAATRGSPELNRDTRSLKQEAGTVTRAGASFEEGDVVAPKLARIRVYTAPAASAKLAAQSFQRGGEAVVEGKEKDGFIFIRGDGFEGWVEKHLIRKIQS</sequence>
<protein>
    <submittedName>
        <fullName evidence="2">Curli production assembly/transport component CsgG</fullName>
    </submittedName>
</protein>
<dbReference type="InterPro" id="IPR005534">
    <property type="entry name" value="Curli_assmbl/transp-comp_CsgG"/>
</dbReference>
<dbReference type="AlphaFoldDB" id="A0A1J5SF57"/>
<evidence type="ECO:0000313" key="2">
    <source>
        <dbReference type="EMBL" id="OIR07065.1"/>
    </source>
</evidence>
<evidence type="ECO:0000256" key="1">
    <source>
        <dbReference type="SAM" id="MobiDB-lite"/>
    </source>
</evidence>
<reference evidence="2" key="1">
    <citation type="submission" date="2016-10" db="EMBL/GenBank/DDBJ databases">
        <title>Sequence of Gallionella enrichment culture.</title>
        <authorList>
            <person name="Poehlein A."/>
            <person name="Muehling M."/>
            <person name="Daniel R."/>
        </authorList>
    </citation>
    <scope>NUCLEOTIDE SEQUENCE</scope>
</reference>
<name>A0A1J5SF57_9ZZZZ</name>
<feature type="compositionally biased region" description="Polar residues" evidence="1">
    <location>
        <begin position="37"/>
        <end position="54"/>
    </location>
</feature>
<dbReference type="EMBL" id="MLJW01000039">
    <property type="protein sequence ID" value="OIR07065.1"/>
    <property type="molecule type" value="Genomic_DNA"/>
</dbReference>
<dbReference type="Pfam" id="PF03783">
    <property type="entry name" value="CsgG"/>
    <property type="match status" value="1"/>
</dbReference>
<accession>A0A1J5SF57</accession>
<organism evidence="2">
    <name type="scientific">mine drainage metagenome</name>
    <dbReference type="NCBI Taxonomy" id="410659"/>
    <lineage>
        <taxon>unclassified sequences</taxon>
        <taxon>metagenomes</taxon>
        <taxon>ecological metagenomes</taxon>
    </lineage>
</organism>
<gene>
    <name evidence="2" type="ORF">GALL_106520</name>
</gene>